<protein>
    <submittedName>
        <fullName evidence="1">Uncharacterized protein</fullName>
    </submittedName>
</protein>
<dbReference type="EMBL" id="JAROKS010000004">
    <property type="protein sequence ID" value="KAK1804030.1"/>
    <property type="molecule type" value="Genomic_DNA"/>
</dbReference>
<dbReference type="AlphaFoldDB" id="A0AAD9E1Z0"/>
<name>A0AAD9E1Z0_9TELE</name>
<reference evidence="1" key="1">
    <citation type="submission" date="2023-03" db="EMBL/GenBank/DDBJ databases">
        <title>Electrophorus voltai genome.</title>
        <authorList>
            <person name="Bian C."/>
        </authorList>
    </citation>
    <scope>NUCLEOTIDE SEQUENCE</scope>
    <source>
        <strain evidence="1">CB-2022</strain>
        <tissue evidence="1">Muscle</tissue>
    </source>
</reference>
<gene>
    <name evidence="1" type="ORF">P4O66_020069</name>
</gene>
<organism evidence="1 2">
    <name type="scientific">Electrophorus voltai</name>
    <dbReference type="NCBI Taxonomy" id="2609070"/>
    <lineage>
        <taxon>Eukaryota</taxon>
        <taxon>Metazoa</taxon>
        <taxon>Chordata</taxon>
        <taxon>Craniata</taxon>
        <taxon>Vertebrata</taxon>
        <taxon>Euteleostomi</taxon>
        <taxon>Actinopterygii</taxon>
        <taxon>Neopterygii</taxon>
        <taxon>Teleostei</taxon>
        <taxon>Ostariophysi</taxon>
        <taxon>Gymnotiformes</taxon>
        <taxon>Gymnotoidei</taxon>
        <taxon>Gymnotidae</taxon>
        <taxon>Electrophorus</taxon>
    </lineage>
</organism>
<feature type="non-terminal residue" evidence="1">
    <location>
        <position position="1"/>
    </location>
</feature>
<evidence type="ECO:0000313" key="2">
    <source>
        <dbReference type="Proteomes" id="UP001239994"/>
    </source>
</evidence>
<comment type="caution">
    <text evidence="1">The sequence shown here is derived from an EMBL/GenBank/DDBJ whole genome shotgun (WGS) entry which is preliminary data.</text>
</comment>
<proteinExistence type="predicted"/>
<dbReference type="Proteomes" id="UP001239994">
    <property type="component" value="Unassembled WGS sequence"/>
</dbReference>
<sequence>MQQHDWSSIFRSSHVTPLLRSVHWLPVAARIRFKNLILAYKAKNGPAPSYMRSMVKARSVPRVLRTSSISIHPCILQYSSSLGIEVRLQDAEVCVQGVELHVHGVEVCVQDVELRLQGVEVRVQGVEVCVQGVEVRVQGVEVCVQGVEVRVQGVECNSACSYWGPASSPPSCA</sequence>
<keyword evidence="2" id="KW-1185">Reference proteome</keyword>
<accession>A0AAD9E1Z0</accession>
<evidence type="ECO:0000313" key="1">
    <source>
        <dbReference type="EMBL" id="KAK1804030.1"/>
    </source>
</evidence>